<protein>
    <submittedName>
        <fullName evidence="1">Uncharacterized protein</fullName>
    </submittedName>
</protein>
<sequence>MPTAPPRTSRKHRLSVPLKRAAWRLIDCSLSDLSDNWVKKCSIVEELAKQTAQFVEFVFGEALKTLVQHVGRDLRDAQSDFAARLGEFEIHDAAVIRAARARQHAERFELVERARHQARVDAEMARQRGRRRVDAAQQRHENPNVVRPHVQALHRCIHPSRQEVARLRDRESDVIGQMEIFLRIVRHL</sequence>
<name>Q8GAZ2_BURST</name>
<accession>Q8GAZ2</accession>
<evidence type="ECO:0000313" key="1">
    <source>
        <dbReference type="EMBL" id="BAC16773.1"/>
    </source>
</evidence>
<proteinExistence type="predicted"/>
<dbReference type="AlphaFoldDB" id="Q8GAZ2"/>
<reference evidence="1" key="1">
    <citation type="journal article" date="2002" name="J. Bacteriol.">
        <title>Differential expression of two catechol 1,2-dioxygenases in Burkholderia sp. strain TH2.</title>
        <authorList>
            <person name="Suzuki K."/>
            <person name="Ichimura A."/>
            <person name="Ogawa N."/>
            <person name="Hasebe A."/>
            <person name="Miyashita K."/>
        </authorList>
    </citation>
    <scope>NUCLEOTIDE SEQUENCE</scope>
</reference>
<dbReference type="EMBL" id="AB035325">
    <property type="protein sequence ID" value="BAC16773.1"/>
    <property type="molecule type" value="Genomic_DNA"/>
</dbReference>
<organism evidence="1">
    <name type="scientific">Burkholderia sp. (strain TH2)</name>
    <dbReference type="NCBI Taxonomy" id="109791"/>
    <lineage>
        <taxon>Bacteria</taxon>
        <taxon>Pseudomonadati</taxon>
        <taxon>Pseudomonadota</taxon>
        <taxon>Betaproteobacteria</taxon>
        <taxon>Burkholderiales</taxon>
        <taxon>Burkholderiaceae</taxon>
        <taxon>Burkholderia</taxon>
    </lineage>
</organism>